<proteinExistence type="predicted"/>
<reference evidence="1 2" key="1">
    <citation type="submission" date="2019-07" db="EMBL/GenBank/DDBJ databases">
        <authorList>
            <person name="Li J."/>
        </authorList>
    </citation>
    <scope>NUCLEOTIDE SEQUENCE [LARGE SCALE GENOMIC DNA]</scope>
    <source>
        <strain evidence="1 2">TKL69</strain>
    </source>
</reference>
<name>A0A516KET8_9BACI</name>
<dbReference type="AlphaFoldDB" id="A0A516KET8"/>
<dbReference type="KEGG" id="aqt:FN924_06935"/>
<protein>
    <submittedName>
        <fullName evidence="1">Putative motility protein</fullName>
    </submittedName>
</protein>
<dbReference type="RefSeq" id="WP_143892996.1">
    <property type="nucleotide sequence ID" value="NZ_CP041666.1"/>
</dbReference>
<dbReference type="OrthoDB" id="1924973at2"/>
<evidence type="ECO:0000313" key="1">
    <source>
        <dbReference type="EMBL" id="QDP39925.1"/>
    </source>
</evidence>
<organism evidence="1 2">
    <name type="scientific">Radiobacillus deserti</name>
    <dbReference type="NCBI Taxonomy" id="2594883"/>
    <lineage>
        <taxon>Bacteria</taxon>
        <taxon>Bacillati</taxon>
        <taxon>Bacillota</taxon>
        <taxon>Bacilli</taxon>
        <taxon>Bacillales</taxon>
        <taxon>Bacillaceae</taxon>
        <taxon>Radiobacillus</taxon>
    </lineage>
</organism>
<dbReference type="Proteomes" id="UP000315215">
    <property type="component" value="Chromosome"/>
</dbReference>
<evidence type="ECO:0000313" key="2">
    <source>
        <dbReference type="Proteomes" id="UP000315215"/>
    </source>
</evidence>
<dbReference type="EMBL" id="CP041666">
    <property type="protein sequence ID" value="QDP39925.1"/>
    <property type="molecule type" value="Genomic_DNA"/>
</dbReference>
<sequence>MDVAALSMAMNQASLGQQVGIALAKKAMQTSEQNSYQLLQMMGAPTPEHPDLGNLVDLKA</sequence>
<gene>
    <name evidence="1" type="ORF">FN924_06935</name>
</gene>
<dbReference type="InterPro" id="IPR025906">
    <property type="entry name" value="YjfB_motility"/>
</dbReference>
<accession>A0A516KET8</accession>
<keyword evidence="2" id="KW-1185">Reference proteome</keyword>
<dbReference type="Pfam" id="PF14070">
    <property type="entry name" value="YjfB_motility"/>
    <property type="match status" value="1"/>
</dbReference>